<dbReference type="PANTHER" id="PTHR45024:SF2">
    <property type="entry name" value="SCP2 DOMAIN-CONTAINING PROTEIN"/>
    <property type="match status" value="1"/>
</dbReference>
<dbReference type="PRINTS" id="PR00081">
    <property type="entry name" value="GDHRDH"/>
</dbReference>
<dbReference type="InterPro" id="IPR036291">
    <property type="entry name" value="NAD(P)-bd_dom_sf"/>
</dbReference>
<evidence type="ECO:0000256" key="1">
    <source>
        <dbReference type="ARBA" id="ARBA00006484"/>
    </source>
</evidence>
<accession>A0A8H4PBK7</accession>
<dbReference type="InterPro" id="IPR051687">
    <property type="entry name" value="Peroxisomal_Beta-Oxidation"/>
</dbReference>
<dbReference type="GO" id="GO:0016491">
    <property type="term" value="F:oxidoreductase activity"/>
    <property type="evidence" value="ECO:0007669"/>
    <property type="project" value="UniProtKB-KW"/>
</dbReference>
<comment type="similarity">
    <text evidence="1 3">Belongs to the short-chain dehydrogenases/reductases (SDR) family.</text>
</comment>
<dbReference type="SUPFAM" id="SSF51735">
    <property type="entry name" value="NAD(P)-binding Rossmann-fold domains"/>
    <property type="match status" value="1"/>
</dbReference>
<sequence length="279" mass="29810">MARHQQDQLRFDGRVAVVTGSGGGLGREYALLLGRRGARVIVNHLSNAATESTVQQIIAEGGEAVGCPGSVAERSTAKRIIQTAIDTFGKIDIVINNAGTGRFSSFEECDDDLYHLMVSSHLYGSWAVTQEAWPHLQRQKHGRIVMVTSTAALGQPHSEAYGAAKGAIIGLMRCLAVDGAKYGINVNALAPGGYTPTTDTEVKDEAMARTMKKFLPTHSVAPTPVWLAHEDCSGTGEIIGGFGPSFFRYFIGQTNGFVSRVDGFSVEVVDSGNFYVGNI</sequence>
<dbReference type="Pfam" id="PF00106">
    <property type="entry name" value="adh_short"/>
    <property type="match status" value="1"/>
</dbReference>
<dbReference type="AlphaFoldDB" id="A0A8H4PBK7"/>
<evidence type="ECO:0000313" key="5">
    <source>
        <dbReference type="Proteomes" id="UP000554235"/>
    </source>
</evidence>
<organism evidence="4 5">
    <name type="scientific">Fusarium albosuccineum</name>
    <dbReference type="NCBI Taxonomy" id="1237068"/>
    <lineage>
        <taxon>Eukaryota</taxon>
        <taxon>Fungi</taxon>
        <taxon>Dikarya</taxon>
        <taxon>Ascomycota</taxon>
        <taxon>Pezizomycotina</taxon>
        <taxon>Sordariomycetes</taxon>
        <taxon>Hypocreomycetidae</taxon>
        <taxon>Hypocreales</taxon>
        <taxon>Nectriaceae</taxon>
        <taxon>Fusarium</taxon>
        <taxon>Fusarium decemcellulare species complex</taxon>
    </lineage>
</organism>
<proteinExistence type="inferred from homology"/>
<dbReference type="EMBL" id="JAADYS010001386">
    <property type="protein sequence ID" value="KAF4463306.1"/>
    <property type="molecule type" value="Genomic_DNA"/>
</dbReference>
<evidence type="ECO:0000256" key="2">
    <source>
        <dbReference type="ARBA" id="ARBA00023002"/>
    </source>
</evidence>
<dbReference type="Proteomes" id="UP000554235">
    <property type="component" value="Unassembled WGS sequence"/>
</dbReference>
<dbReference type="Gene3D" id="3.40.50.720">
    <property type="entry name" value="NAD(P)-binding Rossmann-like Domain"/>
    <property type="match status" value="1"/>
</dbReference>
<comment type="caution">
    <text evidence="4">The sequence shown here is derived from an EMBL/GenBank/DDBJ whole genome shotgun (WGS) entry which is preliminary data.</text>
</comment>
<reference evidence="4 5" key="1">
    <citation type="submission" date="2020-01" db="EMBL/GenBank/DDBJ databases">
        <title>Identification and distribution of gene clusters putatively required for synthesis of sphingolipid metabolism inhibitors in phylogenetically diverse species of the filamentous fungus Fusarium.</title>
        <authorList>
            <person name="Kim H.-S."/>
            <person name="Busman M."/>
            <person name="Brown D.W."/>
            <person name="Divon H."/>
            <person name="Uhlig S."/>
            <person name="Proctor R.H."/>
        </authorList>
    </citation>
    <scope>NUCLEOTIDE SEQUENCE [LARGE SCALE GENOMIC DNA]</scope>
    <source>
        <strain evidence="4 5">NRRL 20459</strain>
    </source>
</reference>
<evidence type="ECO:0000313" key="4">
    <source>
        <dbReference type="EMBL" id="KAF4463306.1"/>
    </source>
</evidence>
<name>A0A8H4PBK7_9HYPO</name>
<dbReference type="OrthoDB" id="47007at2759"/>
<dbReference type="PANTHER" id="PTHR45024">
    <property type="entry name" value="DEHYDROGENASES, SHORT CHAIN"/>
    <property type="match status" value="1"/>
</dbReference>
<keyword evidence="2" id="KW-0560">Oxidoreductase</keyword>
<dbReference type="InterPro" id="IPR002347">
    <property type="entry name" value="SDR_fam"/>
</dbReference>
<evidence type="ECO:0000256" key="3">
    <source>
        <dbReference type="RuleBase" id="RU000363"/>
    </source>
</evidence>
<dbReference type="PRINTS" id="PR00080">
    <property type="entry name" value="SDRFAMILY"/>
</dbReference>
<gene>
    <name evidence="4" type="ORF">FALBO_9869</name>
</gene>
<protein>
    <submittedName>
        <fullName evidence="4">3-oxoacyl-acp reductase</fullName>
    </submittedName>
</protein>
<keyword evidence="5" id="KW-1185">Reference proteome</keyword>